<accession>E1QYJ2</accession>
<dbReference type="SMART" id="SM00899">
    <property type="entry name" value="FeoA"/>
    <property type="match status" value="1"/>
</dbReference>
<dbReference type="GO" id="GO:0003824">
    <property type="term" value="F:catalytic activity"/>
    <property type="evidence" value="ECO:0007669"/>
    <property type="project" value="InterPro"/>
</dbReference>
<dbReference type="Gene3D" id="2.30.30.90">
    <property type="match status" value="1"/>
</dbReference>
<dbReference type="RefSeq" id="WP_013251208.1">
    <property type="nucleotide sequence ID" value="NC_014363.1"/>
</dbReference>
<dbReference type="PROSITE" id="PS51340">
    <property type="entry name" value="MOSC"/>
    <property type="match status" value="1"/>
</dbReference>
<keyword evidence="4" id="KW-1185">Reference proteome</keyword>
<dbReference type="GeneID" id="78511794"/>
<dbReference type="EMBL" id="CP002106">
    <property type="protein sequence ID" value="ADK67456.1"/>
    <property type="molecule type" value="Genomic_DNA"/>
</dbReference>
<dbReference type="OrthoDB" id="3182299at2"/>
<proteinExistence type="predicted"/>
<evidence type="ECO:0000259" key="2">
    <source>
        <dbReference type="PROSITE" id="PS51340"/>
    </source>
</evidence>
<dbReference type="InterPro" id="IPR005302">
    <property type="entry name" value="MoCF_Sase_C"/>
</dbReference>
<dbReference type="AlphaFoldDB" id="E1QYJ2"/>
<reference evidence="3 4" key="1">
    <citation type="journal article" date="2010" name="Stand. Genomic Sci.">
        <title>Complete genome sequence of Olsenella uli type strain (VPI D76D-27C).</title>
        <authorList>
            <person name="Goker M."/>
            <person name="Held B."/>
            <person name="Lucas S."/>
            <person name="Nolan M."/>
            <person name="Yasawong M."/>
            <person name="Glavina Del Rio T."/>
            <person name="Tice H."/>
            <person name="Cheng J.F."/>
            <person name="Bruce D."/>
            <person name="Detter J.C."/>
            <person name="Tapia R."/>
            <person name="Han C."/>
            <person name="Goodwin L."/>
            <person name="Pitluck S."/>
            <person name="Liolios K."/>
            <person name="Ivanova N."/>
            <person name="Mavromatis K."/>
            <person name="Mikhailova N."/>
            <person name="Pati A."/>
            <person name="Chen A."/>
            <person name="Palaniappan K."/>
            <person name="Land M."/>
            <person name="Hauser L."/>
            <person name="Chang Y.J."/>
            <person name="Jeffries C.D."/>
            <person name="Rohde M."/>
            <person name="Sikorski J."/>
            <person name="Pukall R."/>
            <person name="Woyke T."/>
            <person name="Bristow J."/>
            <person name="Eisen J.A."/>
            <person name="Markowitz V."/>
            <person name="Hugenholtz P."/>
            <person name="Kyrpides N.C."/>
            <person name="Klenk H.P."/>
            <person name="Lapidus A."/>
        </authorList>
    </citation>
    <scope>NUCLEOTIDE SEQUENCE [LARGE SCALE GENOMIC DNA]</scope>
    <source>
        <strain evidence="4">ATCC 49627 / DSM 7084 / CIP 109912 / JCM 12494 / NCIMB 702895 / VPI D76D-27C</strain>
    </source>
</reference>
<evidence type="ECO:0000313" key="4">
    <source>
        <dbReference type="Proteomes" id="UP000000333"/>
    </source>
</evidence>
<protein>
    <submittedName>
        <fullName evidence="3">FeoA family protein</fullName>
    </submittedName>
</protein>
<sequence length="75" mass="7916">MRLAEAGAGDSVRVIKIGGGMRQVCRFASVGIIPGSVVRVVRNDPHRPLLAFNRDTLLALGKDECGDIQVGEVSA</sequence>
<dbReference type="InterPro" id="IPR008988">
    <property type="entry name" value="Transcriptional_repressor_C"/>
</dbReference>
<keyword evidence="1" id="KW-0408">Iron</keyword>
<evidence type="ECO:0000256" key="1">
    <source>
        <dbReference type="ARBA" id="ARBA00023004"/>
    </source>
</evidence>
<dbReference type="GO" id="GO:0030170">
    <property type="term" value="F:pyridoxal phosphate binding"/>
    <property type="evidence" value="ECO:0007669"/>
    <property type="project" value="InterPro"/>
</dbReference>
<feature type="domain" description="MOSC" evidence="2">
    <location>
        <begin position="22"/>
        <end position="75"/>
    </location>
</feature>
<dbReference type="eggNOG" id="COG1918">
    <property type="taxonomic scope" value="Bacteria"/>
</dbReference>
<dbReference type="Proteomes" id="UP000000333">
    <property type="component" value="Chromosome"/>
</dbReference>
<dbReference type="GO" id="GO:0030151">
    <property type="term" value="F:molybdenum ion binding"/>
    <property type="evidence" value="ECO:0007669"/>
    <property type="project" value="InterPro"/>
</dbReference>
<evidence type="ECO:0000313" key="3">
    <source>
        <dbReference type="EMBL" id="ADK67456.1"/>
    </source>
</evidence>
<gene>
    <name evidence="3" type="ordered locus">Olsu_0332</name>
</gene>
<dbReference type="InterPro" id="IPR007167">
    <property type="entry name" value="Fe-transptr_FeoA-like"/>
</dbReference>
<dbReference type="KEGG" id="ols:Olsu_0332"/>
<name>E1QYJ2_OLSUV</name>
<dbReference type="STRING" id="633147.Olsu_0332"/>
<dbReference type="SUPFAM" id="SSF50037">
    <property type="entry name" value="C-terminal domain of transcriptional repressors"/>
    <property type="match status" value="1"/>
</dbReference>
<organism evidence="3 4">
    <name type="scientific">Olsenella uli (strain ATCC 49627 / DSM 7084 / CCUG 31166 / CIP 109912 / JCM 12494 / LMG 11480 / NCIMB 702895 / VPI D76D-27C)</name>
    <name type="common">Lactobacillus uli</name>
    <dbReference type="NCBI Taxonomy" id="633147"/>
    <lineage>
        <taxon>Bacteria</taxon>
        <taxon>Bacillati</taxon>
        <taxon>Actinomycetota</taxon>
        <taxon>Coriobacteriia</taxon>
        <taxon>Coriobacteriales</taxon>
        <taxon>Atopobiaceae</taxon>
        <taxon>Olsenella</taxon>
    </lineage>
</organism>
<dbReference type="Pfam" id="PF04023">
    <property type="entry name" value="FeoA"/>
    <property type="match status" value="1"/>
</dbReference>
<dbReference type="PATRIC" id="fig|633147.7.peg.1831"/>
<dbReference type="HOGENOM" id="CLU_150646_6_2_11"/>
<dbReference type="InterPro" id="IPR038157">
    <property type="entry name" value="FeoA_core_dom"/>
</dbReference>